<evidence type="ECO:0000256" key="1">
    <source>
        <dbReference type="ARBA" id="ARBA00023015"/>
    </source>
</evidence>
<dbReference type="SMART" id="SM00345">
    <property type="entry name" value="HTH_GNTR"/>
    <property type="match status" value="1"/>
</dbReference>
<evidence type="ECO:0000313" key="6">
    <source>
        <dbReference type="Proteomes" id="UP000035963"/>
    </source>
</evidence>
<feature type="domain" description="HTH gntR-type" evidence="4">
    <location>
        <begin position="8"/>
        <end position="76"/>
    </location>
</feature>
<keyword evidence="1" id="KW-0805">Transcription regulation</keyword>
<keyword evidence="3" id="KW-0804">Transcription</keyword>
<dbReference type="InterPro" id="IPR000524">
    <property type="entry name" value="Tscrpt_reg_HTH_GntR"/>
</dbReference>
<accession>A0A0J1CXD9</accession>
<dbReference type="Gene3D" id="1.10.10.10">
    <property type="entry name" value="Winged helix-like DNA-binding domain superfamily/Winged helix DNA-binding domain"/>
    <property type="match status" value="1"/>
</dbReference>
<dbReference type="EMBL" id="AEJF01000096">
    <property type="protein sequence ID" value="KLU25234.1"/>
    <property type="molecule type" value="Genomic_DNA"/>
</dbReference>
<evidence type="ECO:0000259" key="4">
    <source>
        <dbReference type="PROSITE" id="PS50949"/>
    </source>
</evidence>
<dbReference type="FunFam" id="1.10.10.10:FF:000079">
    <property type="entry name" value="GntR family transcriptional regulator"/>
    <property type="match status" value="1"/>
</dbReference>
<dbReference type="PRINTS" id="PR00035">
    <property type="entry name" value="HTHGNTR"/>
</dbReference>
<sequence length="251" mass="28466">MLIQDSTSPLYKRVKEHLRARMLDGTYGPETQLPTEQALCDMFEVSRITVRQALEALRQEGLVKKVHGRGTFVSPPRAYQNVDALQGFSEAMAPLGHKVSNQLEGLRYLEAREEIRSRLDMEEGARVAEIKRVRFLDGEAISFETTYIGEPLARQLTSADLATQDIFRLLEERSQVRVNHANVAMDAIPADEETAAALGLAPLTPILRIERHVFDAHGHPILFEYLHFRGDAFQYRMRIDRDPASKRAAQQ</sequence>
<name>A0A0J1CXD9_9BURK</name>
<dbReference type="SUPFAM" id="SSF46785">
    <property type="entry name" value="Winged helix' DNA-binding domain"/>
    <property type="match status" value="1"/>
</dbReference>
<dbReference type="CDD" id="cd07377">
    <property type="entry name" value="WHTH_GntR"/>
    <property type="match status" value="1"/>
</dbReference>
<dbReference type="PANTHER" id="PTHR44846:SF1">
    <property type="entry name" value="MANNOSYL-D-GLYCERATE TRANSPORT_METABOLISM SYSTEM REPRESSOR MNGR-RELATED"/>
    <property type="match status" value="1"/>
</dbReference>
<dbReference type="AlphaFoldDB" id="A0A0J1CXD9"/>
<dbReference type="Pfam" id="PF00392">
    <property type="entry name" value="GntR"/>
    <property type="match status" value="1"/>
</dbReference>
<dbReference type="PATRIC" id="fig|908627.4.peg.3525"/>
<keyword evidence="6" id="KW-1185">Reference proteome</keyword>
<dbReference type="PANTHER" id="PTHR44846">
    <property type="entry name" value="MANNOSYL-D-GLYCERATE TRANSPORT/METABOLISM SYSTEM REPRESSOR MNGR-RELATED"/>
    <property type="match status" value="1"/>
</dbReference>
<organism evidence="5 6">
    <name type="scientific">Caballeronia mineralivorans PML1(12)</name>
    <dbReference type="NCBI Taxonomy" id="908627"/>
    <lineage>
        <taxon>Bacteria</taxon>
        <taxon>Pseudomonadati</taxon>
        <taxon>Pseudomonadota</taxon>
        <taxon>Betaproteobacteria</taxon>
        <taxon>Burkholderiales</taxon>
        <taxon>Burkholderiaceae</taxon>
        <taxon>Caballeronia</taxon>
    </lineage>
</organism>
<dbReference type="InterPro" id="IPR050679">
    <property type="entry name" value="Bact_HTH_transcr_reg"/>
</dbReference>
<dbReference type="GO" id="GO:0003677">
    <property type="term" value="F:DNA binding"/>
    <property type="evidence" value="ECO:0007669"/>
    <property type="project" value="UniProtKB-KW"/>
</dbReference>
<dbReference type="SUPFAM" id="SSF64288">
    <property type="entry name" value="Chorismate lyase-like"/>
    <property type="match status" value="1"/>
</dbReference>
<dbReference type="GO" id="GO:0045892">
    <property type="term" value="P:negative regulation of DNA-templated transcription"/>
    <property type="evidence" value="ECO:0007669"/>
    <property type="project" value="TreeGrafter"/>
</dbReference>
<dbReference type="Proteomes" id="UP000035963">
    <property type="component" value="Unassembled WGS sequence"/>
</dbReference>
<dbReference type="SMART" id="SM00866">
    <property type="entry name" value="UTRA"/>
    <property type="match status" value="1"/>
</dbReference>
<dbReference type="InterPro" id="IPR036388">
    <property type="entry name" value="WH-like_DNA-bd_sf"/>
</dbReference>
<comment type="caution">
    <text evidence="5">The sequence shown here is derived from an EMBL/GenBank/DDBJ whole genome shotgun (WGS) entry which is preliminary data.</text>
</comment>
<dbReference type="OrthoDB" id="8584262at2"/>
<dbReference type="Pfam" id="PF07702">
    <property type="entry name" value="UTRA"/>
    <property type="match status" value="1"/>
</dbReference>
<evidence type="ECO:0000256" key="3">
    <source>
        <dbReference type="ARBA" id="ARBA00023163"/>
    </source>
</evidence>
<proteinExistence type="predicted"/>
<gene>
    <name evidence="5" type="ORF">EOS_15810</name>
</gene>
<dbReference type="InterPro" id="IPR028978">
    <property type="entry name" value="Chorismate_lyase_/UTRA_dom_sf"/>
</dbReference>
<evidence type="ECO:0000256" key="2">
    <source>
        <dbReference type="ARBA" id="ARBA00023125"/>
    </source>
</evidence>
<dbReference type="Gene3D" id="3.40.1410.10">
    <property type="entry name" value="Chorismate lyase-like"/>
    <property type="match status" value="1"/>
</dbReference>
<dbReference type="PROSITE" id="PS50949">
    <property type="entry name" value="HTH_GNTR"/>
    <property type="match status" value="1"/>
</dbReference>
<keyword evidence="2" id="KW-0238">DNA-binding</keyword>
<protein>
    <submittedName>
        <fullName evidence="5">GntR family transcriptional regulator</fullName>
    </submittedName>
</protein>
<dbReference type="InterPro" id="IPR011663">
    <property type="entry name" value="UTRA"/>
</dbReference>
<evidence type="ECO:0000313" key="5">
    <source>
        <dbReference type="EMBL" id="KLU25234.1"/>
    </source>
</evidence>
<reference evidence="5 6" key="1">
    <citation type="journal article" date="2015" name="Genome Announc.">
        <title>Draft Genome Sequence of Burkholderia sp. Strain PML1(12), an Ectomycorrhizosphere-Inhabiting Bacterium with Effective Mineral-Weathering Ability.</title>
        <authorList>
            <person name="Uroz S."/>
            <person name="Oger P."/>
        </authorList>
    </citation>
    <scope>NUCLEOTIDE SEQUENCE [LARGE SCALE GENOMIC DNA]</scope>
    <source>
        <strain evidence="6">PML1(12)</strain>
    </source>
</reference>
<dbReference type="InterPro" id="IPR036390">
    <property type="entry name" value="WH_DNA-bd_sf"/>
</dbReference>
<dbReference type="GO" id="GO:0003700">
    <property type="term" value="F:DNA-binding transcription factor activity"/>
    <property type="evidence" value="ECO:0007669"/>
    <property type="project" value="InterPro"/>
</dbReference>